<evidence type="ECO:0000256" key="1">
    <source>
        <dbReference type="SAM" id="MobiDB-lite"/>
    </source>
</evidence>
<feature type="region of interest" description="Disordered" evidence="1">
    <location>
        <begin position="102"/>
        <end position="124"/>
    </location>
</feature>
<name>A0A6M2ZHF0_9CAUD</name>
<dbReference type="EMBL" id="MK867354">
    <property type="protein sequence ID" value="QFG06330.1"/>
    <property type="molecule type" value="Genomic_DNA"/>
</dbReference>
<organism evidence="2 3">
    <name type="scientific">Synechococcus phage S-SCSM1</name>
    <dbReference type="NCBI Taxonomy" id="2588487"/>
    <lineage>
        <taxon>Viruses</taxon>
        <taxon>Duplodnaviria</taxon>
        <taxon>Heunggongvirae</taxon>
        <taxon>Uroviricota</taxon>
        <taxon>Caudoviricetes</taxon>
        <taxon>Pantevenvirales</taxon>
        <taxon>Kyanoviridae</taxon>
        <taxon>Zhoulongquanvirus</taxon>
        <taxon>Zhoulongquanvirus esscess</taxon>
    </lineage>
</organism>
<evidence type="ECO:0000313" key="3">
    <source>
        <dbReference type="Proteomes" id="UP000515683"/>
    </source>
</evidence>
<dbReference type="Gene3D" id="2.30.30.100">
    <property type="match status" value="1"/>
</dbReference>
<dbReference type="Proteomes" id="UP000515683">
    <property type="component" value="Segment"/>
</dbReference>
<accession>A0A6M2ZHF0</accession>
<sequence length="124" mass="14007">MTVKLAVLKSGEEVITDVKEMHHGEGENQKVVGYFFKKPCVVRMKNIEGVDDKPQVTFDISLQPWVPLGKGPVYPVAMDWIVTFVDPIDKLRNAYQEQILDQEDSEYGEISDQDFGFDGPNATD</sequence>
<protein>
    <submittedName>
        <fullName evidence="2">Uncharacterized protein</fullName>
    </submittedName>
</protein>
<evidence type="ECO:0000313" key="2">
    <source>
        <dbReference type="EMBL" id="QFG06330.1"/>
    </source>
</evidence>
<proteinExistence type="predicted"/>
<gene>
    <name evidence="2" type="ORF">SSCSM1_73</name>
</gene>
<keyword evidence="3" id="KW-1185">Reference proteome</keyword>
<feature type="compositionally biased region" description="Acidic residues" evidence="1">
    <location>
        <begin position="102"/>
        <end position="112"/>
    </location>
</feature>
<reference evidence="2" key="1">
    <citation type="submission" date="2019-04" db="EMBL/GenBank/DDBJ databases">
        <title>Genomic and proteomic characterization of cyanophage S-SCSM1 provides new insights into understanding the viral gene diversity and phage-host interactions.</title>
        <authorList>
            <person name="Wang Q."/>
            <person name="Xu Y."/>
            <person name="Jiao N."/>
            <person name="Zhang R."/>
        </authorList>
    </citation>
    <scope>NUCLEOTIDE SEQUENCE [LARGE SCALE GENOMIC DNA]</scope>
</reference>